<dbReference type="RefSeq" id="WP_110332540.1">
    <property type="nucleotide sequence ID" value="NZ_QICQ01000002.1"/>
</dbReference>
<dbReference type="Pfam" id="PF10070">
    <property type="entry name" value="DabA"/>
    <property type="match status" value="1"/>
</dbReference>
<comment type="subcellular location">
    <subcellularLocation>
        <location evidence="6">Cell membrane</location>
        <topology evidence="6">Peripheral membrane protein</topology>
    </subcellularLocation>
</comment>
<sequence length="1042" mass="116422">MVDALNLGKILRVHATVYVAAEPVPLFWPMRTFIHNNPLHGLEGLPFTEAVQAARGLFHARVYLPRTTYQHYLREGKGDVRMLDAITAQFAQTAPSIGGIDWQRWLSAVRKAPTDASPYVPHASAEDVAAVLAGQAIPNGSAIAAGLDAAMLADLPPWRPLTECIDSLWGTNLAAELDELVVKSCLDFFDEDQSSWRMPGRKQGFYAAWADVARRNGRMFLRGLAIKRILDQAPRADAAIVHVMQSLGIAEEHWQAYFSRELLRLHGWAGFIRWRSGAEHYHWGRKHPADLVDFLAVRLVFALALIEESARHRKTPANRPAFDAFLREQRDCALLRYALHAGELLPGWAQRIDDALERSSGNRIARLAEDYAKEWRRVHAQRQGQILQKIAMEAGTPVQTLAALGAQGAAEVLEVLQRFAVQEGSMWLRALEARAIDHLLSQIVTPDEPAVPKRAFAQALFCIDVRSERLRRNLENVGDFLTFGIAGFFGVPVGFLGYGKGSETHLCPAIVTPKNLVLEISAAIDFDEEDFVSTLGHVLHDLKSSVISPFVTVEAIGALFGFDLIGKTMAPLAYHRWRSRLDAPHPFTHLLLDKLSREQADSIVRALQRAMIVNALRIELGIERERVNDDMIRELRETALGHCSGTTILVREFGLSLEREARFIEQVREVYRVNSSYANYQMLRLGRIGFSLDEQVNYVWTALTSIGLTRNFSRFVLLIGHGSHSENNPYESALDCGACGGSNGLVSARVLAQMANKAEVRAKLRTIGVDIPADTWFVPGLHTTTTDTVELCNLELLPPRLLVYLERLRNGLYAASRLSAAERVPTLLPQAKTLKPAQAHRIVRVMSHDWSQVRPEWGLSGNLYFVVGRRGLTQKANLHGRSFLQSYDWQLDPKGRLLENILAGPVVVGQWINMEHYFSTVDNTHFGSGSKVYHNVAGRFGVMTGNLSDLRTGLPAQTVMRHGQPYHEPLRLIVMIEAPLDFARRAIEAVAKVKSLVQGQWVRTIILDPTQDMQAYVFDDGEWQVHFISASQSTYTEEVVTA</sequence>
<dbReference type="EMBL" id="QICQ01000002">
    <property type="protein sequence ID" value="PXV83971.1"/>
    <property type="molecule type" value="Genomic_DNA"/>
</dbReference>
<evidence type="ECO:0000256" key="4">
    <source>
        <dbReference type="ARBA" id="ARBA00022833"/>
    </source>
</evidence>
<evidence type="ECO:0000313" key="7">
    <source>
        <dbReference type="EMBL" id="PXV83971.1"/>
    </source>
</evidence>
<evidence type="ECO:0000256" key="2">
    <source>
        <dbReference type="ARBA" id="ARBA00022475"/>
    </source>
</evidence>
<feature type="binding site" evidence="6">
    <location>
        <position position="736"/>
    </location>
    <ligand>
        <name>Zn(2+)</name>
        <dbReference type="ChEBI" id="CHEBI:29105"/>
    </ligand>
</feature>
<reference evidence="7 8" key="1">
    <citation type="submission" date="2018-04" db="EMBL/GenBank/DDBJ databases">
        <title>Active sludge and wastewater microbial communities from Klosterneuburg, Austria.</title>
        <authorList>
            <person name="Wagner M."/>
        </authorList>
    </citation>
    <scope>NUCLEOTIDE SEQUENCE [LARGE SCALE GENOMIC DNA]</scope>
    <source>
        <strain evidence="7 8">Nm 57</strain>
    </source>
</reference>
<dbReference type="PANTHER" id="PTHR38344">
    <property type="entry name" value="UPF0753 PROTEIN AQ_863"/>
    <property type="match status" value="1"/>
</dbReference>
<feature type="binding site" evidence="6">
    <location>
        <position position="462"/>
    </location>
    <ligand>
        <name>Zn(2+)</name>
        <dbReference type="ChEBI" id="CHEBI:29105"/>
    </ligand>
</feature>
<gene>
    <name evidence="6" type="primary">dabA</name>
    <name evidence="7" type="ORF">C8R14_10290</name>
</gene>
<dbReference type="InterPro" id="IPR018752">
    <property type="entry name" value="DabA"/>
</dbReference>
<protein>
    <recommendedName>
        <fullName evidence="6">Probable inorganic carbon transporter subunit DabA</fullName>
    </recommendedName>
</protein>
<evidence type="ECO:0000313" key="8">
    <source>
        <dbReference type="Proteomes" id="UP000247780"/>
    </source>
</evidence>
<accession>A0ABX5MDA5</accession>
<keyword evidence="5 6" id="KW-0472">Membrane</keyword>
<comment type="caution">
    <text evidence="7">The sequence shown here is derived from an EMBL/GenBank/DDBJ whole genome shotgun (WGS) entry which is preliminary data.</text>
</comment>
<dbReference type="Proteomes" id="UP000247780">
    <property type="component" value="Unassembled WGS sequence"/>
</dbReference>
<proteinExistence type="inferred from homology"/>
<evidence type="ECO:0000256" key="6">
    <source>
        <dbReference type="HAMAP-Rule" id="MF_01871"/>
    </source>
</evidence>
<keyword evidence="3 6" id="KW-0479">Metal-binding</keyword>
<dbReference type="HAMAP" id="MF_01871">
    <property type="entry name" value="DabA"/>
    <property type="match status" value="1"/>
</dbReference>
<organism evidence="7 8">
    <name type="scientific">Nitrosomonas eutropha</name>
    <dbReference type="NCBI Taxonomy" id="916"/>
    <lineage>
        <taxon>Bacteria</taxon>
        <taxon>Pseudomonadati</taxon>
        <taxon>Pseudomonadota</taxon>
        <taxon>Betaproteobacteria</taxon>
        <taxon>Nitrosomonadales</taxon>
        <taxon>Nitrosomonadaceae</taxon>
        <taxon>Nitrosomonas</taxon>
    </lineage>
</organism>
<feature type="binding site" evidence="6">
    <location>
        <position position="721"/>
    </location>
    <ligand>
        <name>Zn(2+)</name>
        <dbReference type="ChEBI" id="CHEBI:29105"/>
    </ligand>
</feature>
<evidence type="ECO:0000256" key="1">
    <source>
        <dbReference type="ARBA" id="ARBA00022448"/>
    </source>
</evidence>
<comment type="function">
    <text evidence="6">Part of an energy-coupled inorganic carbon pump.</text>
</comment>
<keyword evidence="8" id="KW-1185">Reference proteome</keyword>
<evidence type="ECO:0000256" key="5">
    <source>
        <dbReference type="ARBA" id="ARBA00023136"/>
    </source>
</evidence>
<dbReference type="PANTHER" id="PTHR38344:SF1">
    <property type="entry name" value="INORGANIC CARBON TRANSPORTER SUBUNIT DABA-RELATED"/>
    <property type="match status" value="1"/>
</dbReference>
<feature type="binding site" evidence="6">
    <location>
        <position position="464"/>
    </location>
    <ligand>
        <name>Zn(2+)</name>
        <dbReference type="ChEBI" id="CHEBI:29105"/>
    </ligand>
</feature>
<comment type="similarity">
    <text evidence="6">Belongs to the inorganic carbon transporter (TC 9.A.2) DabA family.</text>
</comment>
<name>A0ABX5MDA5_9PROT</name>
<keyword evidence="1 6" id="KW-0813">Transport</keyword>
<keyword evidence="2 6" id="KW-1003">Cell membrane</keyword>
<evidence type="ECO:0000256" key="3">
    <source>
        <dbReference type="ARBA" id="ARBA00022723"/>
    </source>
</evidence>
<comment type="subunit">
    <text evidence="6">Forms a complex with DabB.</text>
</comment>
<keyword evidence="4 6" id="KW-0862">Zinc</keyword>
<comment type="cofactor">
    <cofactor evidence="6">
        <name>Zn(2+)</name>
        <dbReference type="ChEBI" id="CHEBI:29105"/>
    </cofactor>
</comment>